<dbReference type="InParanoid" id="A0A0G4G7U5"/>
<evidence type="ECO:0000256" key="1">
    <source>
        <dbReference type="SAM" id="MobiDB-lite"/>
    </source>
</evidence>
<dbReference type="InterPro" id="IPR011333">
    <property type="entry name" value="SKP1/BTB/POZ_sf"/>
</dbReference>
<dbReference type="AlphaFoldDB" id="A0A0G4G7U5"/>
<dbReference type="Proteomes" id="UP000041254">
    <property type="component" value="Unassembled WGS sequence"/>
</dbReference>
<evidence type="ECO:0000313" key="2">
    <source>
        <dbReference type="EMBL" id="CEM24729.1"/>
    </source>
</evidence>
<accession>A0A0G4G7U5</accession>
<reference evidence="2 3" key="1">
    <citation type="submission" date="2014-11" db="EMBL/GenBank/DDBJ databases">
        <authorList>
            <person name="Zhu J."/>
            <person name="Qi W."/>
            <person name="Song R."/>
        </authorList>
    </citation>
    <scope>NUCLEOTIDE SEQUENCE [LARGE SCALE GENOMIC DNA]</scope>
</reference>
<keyword evidence="3" id="KW-1185">Reference proteome</keyword>
<dbReference type="Gene3D" id="3.30.710.10">
    <property type="entry name" value="Potassium Channel Kv1.1, Chain A"/>
    <property type="match status" value="1"/>
</dbReference>
<dbReference type="PhylomeDB" id="A0A0G4G7U5"/>
<evidence type="ECO:0000313" key="3">
    <source>
        <dbReference type="Proteomes" id="UP000041254"/>
    </source>
</evidence>
<proteinExistence type="predicted"/>
<sequence>MKGPSSTSKGTADSASSKPADKSRARVMLLNVGGTVMAFPRGQLLRRGLRDTCLAVLLHRFEEWMVTDTNGIHFIDADPKYFNWLDMKLLLGSRAICDGGRRASAFYHDRFLLSKTALTIDAQPGDSESGAFRDFMAIMGPFISSSFGGTGGTEVLSVCVDGEAVATTDATLADFQTLYDRFTKYTGPVVDVSMTLLHKIVDYVRRIRLAPDAVTPLPTCGSPGDLLYVCEMYGLMEQVYLSMIGKSHSHIKCVFKSSRDGWQYGALIARVAVAGVYGLLFVIEDEHHHTLACHIDGPFKPPADPTSELRTGCPVTFYSISGAFLEGITKINIPHDWQCVRVSGTEGAVKTGSIPCGKAAIGGGRLWLGQKDGRPTSDLRHCHQWLRRDDLPDGGETYMGSYDEAGRATLASSQAFTATRLEVYQVWSTRPADPILSADDLQALIDMATDTPMTSQLLYKGERDGWTYEALFAKVGGAVDLLLVFKDTGAHTFASHIKGQLKPPDDPTAVETTPCPVTFYSISGAFEQQGITKITVPHHYQRVKVAGIGGAVTEILGPLCCKVAIGARLWLGFGKGGPAGDLRSGCQWLSREELPRRMTYRGSFSEEGYATLAASHVFTGADLEIHALQQVSGAST</sequence>
<organism evidence="2 3">
    <name type="scientific">Vitrella brassicaformis (strain CCMP3155)</name>
    <dbReference type="NCBI Taxonomy" id="1169540"/>
    <lineage>
        <taxon>Eukaryota</taxon>
        <taxon>Sar</taxon>
        <taxon>Alveolata</taxon>
        <taxon>Colpodellida</taxon>
        <taxon>Vitrellaceae</taxon>
        <taxon>Vitrella</taxon>
    </lineage>
</organism>
<gene>
    <name evidence="2" type="ORF">Vbra_17207</name>
</gene>
<feature type="region of interest" description="Disordered" evidence="1">
    <location>
        <begin position="1"/>
        <end position="22"/>
    </location>
</feature>
<feature type="compositionally biased region" description="Polar residues" evidence="1">
    <location>
        <begin position="1"/>
        <end position="11"/>
    </location>
</feature>
<dbReference type="EMBL" id="CDMY01000589">
    <property type="protein sequence ID" value="CEM24729.1"/>
    <property type="molecule type" value="Genomic_DNA"/>
</dbReference>
<evidence type="ECO:0008006" key="4">
    <source>
        <dbReference type="Google" id="ProtNLM"/>
    </source>
</evidence>
<name>A0A0G4G7U5_VITBC</name>
<protein>
    <recommendedName>
        <fullName evidence="4">Potassium channel tetramerisation-type BTB domain-containing protein</fullName>
    </recommendedName>
</protein>
<dbReference type="SUPFAM" id="SSF54695">
    <property type="entry name" value="POZ domain"/>
    <property type="match status" value="1"/>
</dbReference>
<dbReference type="VEuPathDB" id="CryptoDB:Vbra_17207"/>